<feature type="compositionally biased region" description="Low complexity" evidence="1">
    <location>
        <begin position="30"/>
        <end position="39"/>
    </location>
</feature>
<dbReference type="EMBL" id="AP014957">
    <property type="protein sequence ID" value="BAS73010.1"/>
    <property type="molecule type" value="Genomic_DNA"/>
</dbReference>
<reference evidence="2 3" key="2">
    <citation type="journal article" date="2013" name="Plant Cell Physiol.">
        <title>Rice Annotation Project Database (RAP-DB): an integrative and interactive database for rice genomics.</title>
        <authorList>
            <person name="Sakai H."/>
            <person name="Lee S.S."/>
            <person name="Tanaka T."/>
            <person name="Numa H."/>
            <person name="Kim J."/>
            <person name="Kawahara Y."/>
            <person name="Wakimoto H."/>
            <person name="Yang C.C."/>
            <person name="Iwamoto M."/>
            <person name="Abe T."/>
            <person name="Yamada Y."/>
            <person name="Muto A."/>
            <person name="Inokuchi H."/>
            <person name="Ikemura T."/>
            <person name="Matsumoto T."/>
            <person name="Sasaki T."/>
            <person name="Itoh T."/>
        </authorList>
    </citation>
    <scope>NUCLEOTIDE SEQUENCE [LARGE SCALE GENOMIC DNA]</scope>
    <source>
        <strain evidence="3">cv. Nipponbare</strain>
    </source>
</reference>
<dbReference type="AlphaFoldDB" id="A0A0P0V4V3"/>
<dbReference type="PaxDb" id="39947-A0A0P0V4V3"/>
<reference evidence="3" key="1">
    <citation type="journal article" date="2005" name="Nature">
        <title>The map-based sequence of the rice genome.</title>
        <authorList>
            <consortium name="International rice genome sequencing project (IRGSP)"/>
            <person name="Matsumoto T."/>
            <person name="Wu J."/>
            <person name="Kanamori H."/>
            <person name="Katayose Y."/>
            <person name="Fujisawa M."/>
            <person name="Namiki N."/>
            <person name="Mizuno H."/>
            <person name="Yamamoto K."/>
            <person name="Antonio B.A."/>
            <person name="Baba T."/>
            <person name="Sakata K."/>
            <person name="Nagamura Y."/>
            <person name="Aoki H."/>
            <person name="Arikawa K."/>
            <person name="Arita K."/>
            <person name="Bito T."/>
            <person name="Chiden Y."/>
            <person name="Fujitsuka N."/>
            <person name="Fukunaka R."/>
            <person name="Hamada M."/>
            <person name="Harada C."/>
            <person name="Hayashi A."/>
            <person name="Hijishita S."/>
            <person name="Honda M."/>
            <person name="Hosokawa S."/>
            <person name="Ichikawa Y."/>
            <person name="Idonuma A."/>
            <person name="Iijima M."/>
            <person name="Ikeda M."/>
            <person name="Ikeno M."/>
            <person name="Ito K."/>
            <person name="Ito S."/>
            <person name="Ito T."/>
            <person name="Ito Y."/>
            <person name="Ito Y."/>
            <person name="Iwabuchi A."/>
            <person name="Kamiya K."/>
            <person name="Karasawa W."/>
            <person name="Kurita K."/>
            <person name="Katagiri S."/>
            <person name="Kikuta A."/>
            <person name="Kobayashi H."/>
            <person name="Kobayashi N."/>
            <person name="Machita K."/>
            <person name="Maehara T."/>
            <person name="Masukawa M."/>
            <person name="Mizubayashi T."/>
            <person name="Mukai Y."/>
            <person name="Nagasaki H."/>
            <person name="Nagata Y."/>
            <person name="Naito S."/>
            <person name="Nakashima M."/>
            <person name="Nakama Y."/>
            <person name="Nakamichi Y."/>
            <person name="Nakamura M."/>
            <person name="Meguro A."/>
            <person name="Negishi M."/>
            <person name="Ohta I."/>
            <person name="Ohta T."/>
            <person name="Okamoto M."/>
            <person name="Ono N."/>
            <person name="Saji S."/>
            <person name="Sakaguchi M."/>
            <person name="Sakai K."/>
            <person name="Shibata M."/>
            <person name="Shimokawa T."/>
            <person name="Song J."/>
            <person name="Takazaki Y."/>
            <person name="Terasawa K."/>
            <person name="Tsugane M."/>
            <person name="Tsuji K."/>
            <person name="Ueda S."/>
            <person name="Waki K."/>
            <person name="Yamagata H."/>
            <person name="Yamamoto M."/>
            <person name="Yamamoto S."/>
            <person name="Yamane H."/>
            <person name="Yoshiki S."/>
            <person name="Yoshihara R."/>
            <person name="Yukawa K."/>
            <person name="Zhong H."/>
            <person name="Yano M."/>
            <person name="Yuan Q."/>
            <person name="Ouyang S."/>
            <person name="Liu J."/>
            <person name="Jones K.M."/>
            <person name="Gansberger K."/>
            <person name="Moffat K."/>
            <person name="Hill J."/>
            <person name="Bera J."/>
            <person name="Fadrosh D."/>
            <person name="Jin S."/>
            <person name="Johri S."/>
            <person name="Kim M."/>
            <person name="Overton L."/>
            <person name="Reardon M."/>
            <person name="Tsitrin T."/>
            <person name="Vuong H."/>
            <person name="Weaver B."/>
            <person name="Ciecko A."/>
            <person name="Tallon L."/>
            <person name="Jackson J."/>
            <person name="Pai G."/>
            <person name="Aken S.V."/>
            <person name="Utterback T."/>
            <person name="Reidmuller S."/>
            <person name="Feldblyum T."/>
            <person name="Hsiao J."/>
            <person name="Zismann V."/>
            <person name="Iobst S."/>
            <person name="de Vazeille A.R."/>
            <person name="Buell C.R."/>
            <person name="Ying K."/>
            <person name="Li Y."/>
            <person name="Lu T."/>
            <person name="Huang Y."/>
            <person name="Zhao Q."/>
            <person name="Feng Q."/>
            <person name="Zhang L."/>
            <person name="Zhu J."/>
            <person name="Weng Q."/>
            <person name="Mu J."/>
            <person name="Lu Y."/>
            <person name="Fan D."/>
            <person name="Liu Y."/>
            <person name="Guan J."/>
            <person name="Zhang Y."/>
            <person name="Yu S."/>
            <person name="Liu X."/>
            <person name="Zhang Y."/>
            <person name="Hong G."/>
            <person name="Han B."/>
            <person name="Choisne N."/>
            <person name="Demange N."/>
            <person name="Orjeda G."/>
            <person name="Samain S."/>
            <person name="Cattolico L."/>
            <person name="Pelletier E."/>
            <person name="Couloux A."/>
            <person name="Segurens B."/>
            <person name="Wincker P."/>
            <person name="D'Hont A."/>
            <person name="Scarpelli C."/>
            <person name="Weissenbach J."/>
            <person name="Salanoubat M."/>
            <person name="Quetier F."/>
            <person name="Yu Y."/>
            <person name="Kim H.R."/>
            <person name="Rambo T."/>
            <person name="Currie J."/>
            <person name="Collura K."/>
            <person name="Luo M."/>
            <person name="Yang T."/>
            <person name="Ammiraju J.S.S."/>
            <person name="Engler F."/>
            <person name="Soderlund C."/>
            <person name="Wing R.A."/>
            <person name="Palmer L.E."/>
            <person name="de la Bastide M."/>
            <person name="Spiegel L."/>
            <person name="Nascimento L."/>
            <person name="Zutavern T."/>
            <person name="O'Shaughnessy A."/>
            <person name="Dike S."/>
            <person name="Dedhia N."/>
            <person name="Preston R."/>
            <person name="Balija V."/>
            <person name="McCombie W.R."/>
            <person name="Chow T."/>
            <person name="Chen H."/>
            <person name="Chung M."/>
            <person name="Chen C."/>
            <person name="Shaw J."/>
            <person name="Wu H."/>
            <person name="Hsiao K."/>
            <person name="Chao Y."/>
            <person name="Chu M."/>
            <person name="Cheng C."/>
            <person name="Hour A."/>
            <person name="Lee P."/>
            <person name="Lin S."/>
            <person name="Lin Y."/>
            <person name="Liou J."/>
            <person name="Liu S."/>
            <person name="Hsing Y."/>
            <person name="Raghuvanshi S."/>
            <person name="Mohanty A."/>
            <person name="Bharti A.K."/>
            <person name="Gaur A."/>
            <person name="Gupta V."/>
            <person name="Kumar D."/>
            <person name="Ravi V."/>
            <person name="Vij S."/>
            <person name="Kapur A."/>
            <person name="Khurana P."/>
            <person name="Khurana P."/>
            <person name="Khurana J.P."/>
            <person name="Tyagi A.K."/>
            <person name="Gaikwad K."/>
            <person name="Singh A."/>
            <person name="Dalal V."/>
            <person name="Srivastava S."/>
            <person name="Dixit A."/>
            <person name="Pal A.K."/>
            <person name="Ghazi I.A."/>
            <person name="Yadav M."/>
            <person name="Pandit A."/>
            <person name="Bhargava A."/>
            <person name="Sureshbabu K."/>
            <person name="Batra K."/>
            <person name="Sharma T.R."/>
            <person name="Mohapatra T."/>
            <person name="Singh N.K."/>
            <person name="Messing J."/>
            <person name="Nelson A.B."/>
            <person name="Fuks G."/>
            <person name="Kavchok S."/>
            <person name="Keizer G."/>
            <person name="Linton E."/>
            <person name="Llaca V."/>
            <person name="Song R."/>
            <person name="Tanyolac B."/>
            <person name="Young S."/>
            <person name="Ho-Il K."/>
            <person name="Hahn J.H."/>
            <person name="Sangsakoo G."/>
            <person name="Vanavichit A."/>
            <person name="de Mattos Luiz.A.T."/>
            <person name="Zimmer P.D."/>
            <person name="Malone G."/>
            <person name="Dellagostin O."/>
            <person name="de Oliveira A.C."/>
            <person name="Bevan M."/>
            <person name="Bancroft I."/>
            <person name="Minx P."/>
            <person name="Cordum H."/>
            <person name="Wilson R."/>
            <person name="Cheng Z."/>
            <person name="Jin W."/>
            <person name="Jiang J."/>
            <person name="Leong S.A."/>
            <person name="Iwama H."/>
            <person name="Gojobori T."/>
            <person name="Itoh T."/>
            <person name="Niimura Y."/>
            <person name="Fujii Y."/>
            <person name="Habara T."/>
            <person name="Sakai H."/>
            <person name="Sato Y."/>
            <person name="Wilson G."/>
            <person name="Kumar K."/>
            <person name="McCouch S."/>
            <person name="Juretic N."/>
            <person name="Hoen D."/>
            <person name="Wright S."/>
            <person name="Bruskiewich R."/>
            <person name="Bureau T."/>
            <person name="Miyao A."/>
            <person name="Hirochika H."/>
            <person name="Nishikawa T."/>
            <person name="Kadowaki K."/>
            <person name="Sugiura M."/>
            <person name="Burr B."/>
            <person name="Sasaki T."/>
        </authorList>
    </citation>
    <scope>NUCLEOTIDE SEQUENCE [LARGE SCALE GENOMIC DNA]</scope>
    <source>
        <strain evidence="3">cv. Nipponbare</strain>
    </source>
</reference>
<evidence type="ECO:0000256" key="1">
    <source>
        <dbReference type="SAM" id="MobiDB-lite"/>
    </source>
</evidence>
<feature type="compositionally biased region" description="Polar residues" evidence="1">
    <location>
        <begin position="41"/>
        <end position="52"/>
    </location>
</feature>
<feature type="region of interest" description="Disordered" evidence="1">
    <location>
        <begin position="1"/>
        <end position="52"/>
    </location>
</feature>
<sequence length="80" mass="8232">MGKRGREEGVSIGRGKELAPPQQGIGGARAGAACDARPQSMGGSSPKSQQRFSSIFDSRTVANATPGPLLAVVAVPRRGW</sequence>
<proteinExistence type="predicted"/>
<dbReference type="Proteomes" id="UP000059680">
    <property type="component" value="Chromosome 1"/>
</dbReference>
<accession>A0A0P0V4V3</accession>
<feature type="compositionally biased region" description="Basic and acidic residues" evidence="1">
    <location>
        <begin position="1"/>
        <end position="17"/>
    </location>
</feature>
<protein>
    <submittedName>
        <fullName evidence="2">Os01g0599200 protein</fullName>
    </submittedName>
</protein>
<evidence type="ECO:0000313" key="2">
    <source>
        <dbReference type="EMBL" id="BAS73010.1"/>
    </source>
</evidence>
<keyword evidence="3" id="KW-1185">Reference proteome</keyword>
<evidence type="ECO:0000313" key="3">
    <source>
        <dbReference type="Proteomes" id="UP000059680"/>
    </source>
</evidence>
<dbReference type="InParanoid" id="A0A0P0V4V3"/>
<name>A0A0P0V4V3_ORYSJ</name>
<organism evidence="2 3">
    <name type="scientific">Oryza sativa subsp. japonica</name>
    <name type="common">Rice</name>
    <dbReference type="NCBI Taxonomy" id="39947"/>
    <lineage>
        <taxon>Eukaryota</taxon>
        <taxon>Viridiplantae</taxon>
        <taxon>Streptophyta</taxon>
        <taxon>Embryophyta</taxon>
        <taxon>Tracheophyta</taxon>
        <taxon>Spermatophyta</taxon>
        <taxon>Magnoliopsida</taxon>
        <taxon>Liliopsida</taxon>
        <taxon>Poales</taxon>
        <taxon>Poaceae</taxon>
        <taxon>BOP clade</taxon>
        <taxon>Oryzoideae</taxon>
        <taxon>Oryzeae</taxon>
        <taxon>Oryzinae</taxon>
        <taxon>Oryza</taxon>
        <taxon>Oryza sativa</taxon>
    </lineage>
</organism>
<reference evidence="2 3" key="3">
    <citation type="journal article" date="2013" name="Rice">
        <title>Improvement of the Oryza sativa Nipponbare reference genome using next generation sequence and optical map data.</title>
        <authorList>
            <person name="Kawahara Y."/>
            <person name="de la Bastide M."/>
            <person name="Hamilton J.P."/>
            <person name="Kanamori H."/>
            <person name="McCombie W.R."/>
            <person name="Ouyang S."/>
            <person name="Schwartz D.C."/>
            <person name="Tanaka T."/>
            <person name="Wu J."/>
            <person name="Zhou S."/>
            <person name="Childs K.L."/>
            <person name="Davidson R.M."/>
            <person name="Lin H."/>
            <person name="Quesada-Ocampo L."/>
            <person name="Vaillancourt B."/>
            <person name="Sakai H."/>
            <person name="Lee S.S."/>
            <person name="Kim J."/>
            <person name="Numa H."/>
            <person name="Itoh T."/>
            <person name="Buell C.R."/>
            <person name="Matsumoto T."/>
        </authorList>
    </citation>
    <scope>NUCLEOTIDE SEQUENCE [LARGE SCALE GENOMIC DNA]</scope>
    <source>
        <strain evidence="3">cv. Nipponbare</strain>
    </source>
</reference>
<gene>
    <name evidence="2" type="ordered locus">Os01g0599200</name>
    <name evidence="2" type="ORF">OSNPB_010599200</name>
</gene>